<gene>
    <name evidence="1" type="ORF">DdX_09225</name>
</gene>
<name>A0AAD4R6H5_9BILA</name>
<dbReference type="InterPro" id="IPR009218">
    <property type="entry name" value="HD_phosphohydro"/>
</dbReference>
<organism evidence="1 2">
    <name type="scientific">Ditylenchus destructor</name>
    <dbReference type="NCBI Taxonomy" id="166010"/>
    <lineage>
        <taxon>Eukaryota</taxon>
        <taxon>Metazoa</taxon>
        <taxon>Ecdysozoa</taxon>
        <taxon>Nematoda</taxon>
        <taxon>Chromadorea</taxon>
        <taxon>Rhabditida</taxon>
        <taxon>Tylenchina</taxon>
        <taxon>Tylenchomorpha</taxon>
        <taxon>Sphaerularioidea</taxon>
        <taxon>Anguinidae</taxon>
        <taxon>Anguininae</taxon>
        <taxon>Ditylenchus</taxon>
    </lineage>
</organism>
<sequence length="221" mass="26537">MATPKVLQEFRVRWDDLTSFMSDEFKEKWWQLICEKYSQRPFHNLQHLAEQMTLFDVYKDKLKDRYATAFAIIFKHLEYDPKASDAEEIAAKNAQRLREFCQETTFDQENYVANLLIESGNNCTDANLAKDTFGEEDLHYLIDFDMAWLGSSPEEYQKHKDAIRKEYGHFNDEEYTEQRLKILRFFLQIPNIYATRELRDTFENKARQNIQREIDELEKSV</sequence>
<evidence type="ECO:0000313" key="1">
    <source>
        <dbReference type="EMBL" id="KAI1713153.1"/>
    </source>
</evidence>
<dbReference type="EMBL" id="JAKKPZ010000016">
    <property type="protein sequence ID" value="KAI1713153.1"/>
    <property type="molecule type" value="Genomic_DNA"/>
</dbReference>
<dbReference type="Proteomes" id="UP001201812">
    <property type="component" value="Unassembled WGS sequence"/>
</dbReference>
<dbReference type="PANTHER" id="PTHR21174:SF0">
    <property type="entry name" value="HD PHOSPHOHYDROLASE FAMILY PROTEIN-RELATED"/>
    <property type="match status" value="1"/>
</dbReference>
<accession>A0AAD4R6H5</accession>
<dbReference type="AlphaFoldDB" id="A0AAD4R6H5"/>
<reference evidence="1" key="1">
    <citation type="submission" date="2022-01" db="EMBL/GenBank/DDBJ databases">
        <title>Genome Sequence Resource for Two Populations of Ditylenchus destructor, the Migratory Endoparasitic Phytonematode.</title>
        <authorList>
            <person name="Zhang H."/>
            <person name="Lin R."/>
            <person name="Xie B."/>
        </authorList>
    </citation>
    <scope>NUCLEOTIDE SEQUENCE</scope>
    <source>
        <strain evidence="1">BazhouSP</strain>
    </source>
</reference>
<dbReference type="PIRSF" id="PIRSF035170">
    <property type="entry name" value="HD_phosphohydro"/>
    <property type="match status" value="1"/>
</dbReference>
<evidence type="ECO:0000313" key="2">
    <source>
        <dbReference type="Proteomes" id="UP001201812"/>
    </source>
</evidence>
<keyword evidence="2" id="KW-1185">Reference proteome</keyword>
<proteinExistence type="predicted"/>
<protein>
    <submittedName>
        <fullName evidence="1">Uncharacterized protein</fullName>
    </submittedName>
</protein>
<dbReference type="PANTHER" id="PTHR21174">
    <property type="match status" value="1"/>
</dbReference>
<comment type="caution">
    <text evidence="1">The sequence shown here is derived from an EMBL/GenBank/DDBJ whole genome shotgun (WGS) entry which is preliminary data.</text>
</comment>